<keyword evidence="2" id="KW-1185">Reference proteome</keyword>
<sequence length="69" mass="8691">MRRKSIRNIFLWILRPNNRINAKIYVYVVWIDERLPHKQCVLSKEDIKNEEHFYDTKKYEEKRRKIAEK</sequence>
<gene>
    <name evidence="1" type="ORF">KPH14_001774</name>
</gene>
<comment type="caution">
    <text evidence="1">The sequence shown here is derived from an EMBL/GenBank/DDBJ whole genome shotgun (WGS) entry which is preliminary data.</text>
</comment>
<dbReference type="Proteomes" id="UP001258017">
    <property type="component" value="Unassembled WGS sequence"/>
</dbReference>
<proteinExistence type="predicted"/>
<protein>
    <submittedName>
        <fullName evidence="1">Uncharacterized protein</fullName>
    </submittedName>
</protein>
<name>A0AAD9VWY2_9HYME</name>
<organism evidence="1 2">
    <name type="scientific">Odynerus spinipes</name>
    <dbReference type="NCBI Taxonomy" id="1348599"/>
    <lineage>
        <taxon>Eukaryota</taxon>
        <taxon>Metazoa</taxon>
        <taxon>Ecdysozoa</taxon>
        <taxon>Arthropoda</taxon>
        <taxon>Hexapoda</taxon>
        <taxon>Insecta</taxon>
        <taxon>Pterygota</taxon>
        <taxon>Neoptera</taxon>
        <taxon>Endopterygota</taxon>
        <taxon>Hymenoptera</taxon>
        <taxon>Apocrita</taxon>
        <taxon>Aculeata</taxon>
        <taxon>Vespoidea</taxon>
        <taxon>Vespidae</taxon>
        <taxon>Eumeninae</taxon>
        <taxon>Odynerus</taxon>
    </lineage>
</organism>
<reference evidence="1" key="1">
    <citation type="submission" date="2021-08" db="EMBL/GenBank/DDBJ databases">
        <authorList>
            <person name="Misof B."/>
            <person name="Oliver O."/>
            <person name="Podsiadlowski L."/>
            <person name="Donath A."/>
            <person name="Peters R."/>
            <person name="Mayer C."/>
            <person name="Rust J."/>
            <person name="Gunkel S."/>
            <person name="Lesny P."/>
            <person name="Martin S."/>
            <person name="Oeyen J.P."/>
            <person name="Petersen M."/>
            <person name="Panagiotis P."/>
            <person name="Wilbrandt J."/>
            <person name="Tanja T."/>
        </authorList>
    </citation>
    <scope>NUCLEOTIDE SEQUENCE</scope>
    <source>
        <strain evidence="1">GBR_01_08_01A</strain>
        <tissue evidence="1">Thorax + abdomen</tissue>
    </source>
</reference>
<evidence type="ECO:0000313" key="2">
    <source>
        <dbReference type="Proteomes" id="UP001258017"/>
    </source>
</evidence>
<dbReference type="AlphaFoldDB" id="A0AAD9VWY2"/>
<evidence type="ECO:0000313" key="1">
    <source>
        <dbReference type="EMBL" id="KAK2588917.1"/>
    </source>
</evidence>
<dbReference type="EMBL" id="JAIFRP010000002">
    <property type="protein sequence ID" value="KAK2588917.1"/>
    <property type="molecule type" value="Genomic_DNA"/>
</dbReference>
<reference evidence="1" key="2">
    <citation type="journal article" date="2023" name="Commun. Biol.">
        <title>Intrasexual cuticular hydrocarbon dimorphism in a wasp sheds light on hydrocarbon biosynthesis genes in Hymenoptera.</title>
        <authorList>
            <person name="Moris V.C."/>
            <person name="Podsiadlowski L."/>
            <person name="Martin S."/>
            <person name="Oeyen J.P."/>
            <person name="Donath A."/>
            <person name="Petersen M."/>
            <person name="Wilbrandt J."/>
            <person name="Misof B."/>
            <person name="Liedtke D."/>
            <person name="Thamm M."/>
            <person name="Scheiner R."/>
            <person name="Schmitt T."/>
            <person name="Niehuis O."/>
        </authorList>
    </citation>
    <scope>NUCLEOTIDE SEQUENCE</scope>
    <source>
        <strain evidence="1">GBR_01_08_01A</strain>
    </source>
</reference>
<accession>A0AAD9VWY2</accession>